<evidence type="ECO:0000256" key="1">
    <source>
        <dbReference type="ARBA" id="ARBA00004339"/>
    </source>
</evidence>
<dbReference type="PANTHER" id="PTHR35936">
    <property type="entry name" value="MEMBRANE-BOUND LYTIC MUREIN TRANSGLYCOSYLASE F"/>
    <property type="match status" value="1"/>
</dbReference>
<organism evidence="5 6">
    <name type="scientific">Barnesiella viscericola</name>
    <dbReference type="NCBI Taxonomy" id="397865"/>
    <lineage>
        <taxon>Bacteria</taxon>
        <taxon>Pseudomonadati</taxon>
        <taxon>Bacteroidota</taxon>
        <taxon>Bacteroidia</taxon>
        <taxon>Bacteroidales</taxon>
        <taxon>Barnesiellaceae</taxon>
        <taxon>Barnesiella</taxon>
    </lineage>
</organism>
<dbReference type="Pfam" id="PF00497">
    <property type="entry name" value="SBP_bac_3"/>
    <property type="match status" value="1"/>
</dbReference>
<evidence type="ECO:0000256" key="2">
    <source>
        <dbReference type="ARBA" id="ARBA00022729"/>
    </source>
</evidence>
<sequence length="464" mass="53185">MPRTLSQWIYTLLTLLLVTACGGNKQHTSEDVPNDFDSICERGELRVLTLYSSTSYFLYRGEEMGYEYERIKQFADHYNLKTTVIVADNIKHLTEMLERGEGDIIAYELPIIGDAKNEWLYCGAENITHQVLIQPRKRKSEMVNDVVDLIGKDIYVEAGSKYEERINNLNNELGGGIRIHHIDKDSVVTEELIEMVSTGEIPYTLADNNLAQLNRTYYNNIDIHLQVSFPQRASWAVRKSSPALAHAVDQWVKENQKSDSYRSISRRYFELSKSFPTSAVLSVSKGQISIYDHLFKKYAREIDWDWRILAAQAYNESHFDTLAVSWAGARGLMQLMPRTAQAFGVSPQEVTNPEKNLSAAVKSIQSLNKSLSAIQDKDERLKFILAAYNAGLGHVLDAMALAEKYGKNPYVWDDNVSEYILLKSNPEYFNDEVCKFGYFKGRQTVAYVHEVLRYYKIYQEKIPL</sequence>
<evidence type="ECO:0000259" key="4">
    <source>
        <dbReference type="SMART" id="SM00062"/>
    </source>
</evidence>
<dbReference type="SUPFAM" id="SSF53850">
    <property type="entry name" value="Periplasmic binding protein-like II"/>
    <property type="match status" value="1"/>
</dbReference>
<dbReference type="SMART" id="SM00062">
    <property type="entry name" value="PBPb"/>
    <property type="match status" value="1"/>
</dbReference>
<dbReference type="InterPro" id="IPR023346">
    <property type="entry name" value="Lysozyme-like_dom_sf"/>
</dbReference>
<evidence type="ECO:0000313" key="5">
    <source>
        <dbReference type="EMBL" id="HJG89131.1"/>
    </source>
</evidence>
<accession>A0A921MS72</accession>
<keyword evidence="3" id="KW-0998">Cell outer membrane</keyword>
<dbReference type="InterPro" id="IPR001638">
    <property type="entry name" value="Solute-binding_3/MltF_N"/>
</dbReference>
<keyword evidence="3" id="KW-0472">Membrane</keyword>
<dbReference type="Proteomes" id="UP000757103">
    <property type="component" value="Unassembled WGS sequence"/>
</dbReference>
<dbReference type="EMBL" id="DYUD01000022">
    <property type="protein sequence ID" value="HJG89131.1"/>
    <property type="molecule type" value="Genomic_DNA"/>
</dbReference>
<dbReference type="PROSITE" id="PS51257">
    <property type="entry name" value="PROKAR_LIPOPROTEIN"/>
    <property type="match status" value="1"/>
</dbReference>
<dbReference type="Gene3D" id="1.10.530.10">
    <property type="match status" value="1"/>
</dbReference>
<dbReference type="SUPFAM" id="SSF53955">
    <property type="entry name" value="Lysozyme-like"/>
    <property type="match status" value="1"/>
</dbReference>
<evidence type="ECO:0000313" key="6">
    <source>
        <dbReference type="Proteomes" id="UP000757103"/>
    </source>
</evidence>
<dbReference type="Gene3D" id="3.40.190.10">
    <property type="entry name" value="Periplasmic binding protein-like II"/>
    <property type="match status" value="2"/>
</dbReference>
<dbReference type="RefSeq" id="WP_273306179.1">
    <property type="nucleotide sequence ID" value="NZ_CASDXW010000017.1"/>
</dbReference>
<dbReference type="PANTHER" id="PTHR35936:SF32">
    <property type="entry name" value="MEMBRANE-BOUND LYTIC MUREIN TRANSGLYCOSYLASE F"/>
    <property type="match status" value="1"/>
</dbReference>
<proteinExistence type="predicted"/>
<keyword evidence="2" id="KW-0732">Signal</keyword>
<comment type="caution">
    <text evidence="5">The sequence shown here is derived from an EMBL/GenBank/DDBJ whole genome shotgun (WGS) entry which is preliminary data.</text>
</comment>
<dbReference type="AlphaFoldDB" id="A0A921MS72"/>
<reference evidence="5" key="1">
    <citation type="journal article" date="2021" name="PeerJ">
        <title>Extensive microbial diversity within the chicken gut microbiome revealed by metagenomics and culture.</title>
        <authorList>
            <person name="Gilroy R."/>
            <person name="Ravi A."/>
            <person name="Getino M."/>
            <person name="Pursley I."/>
            <person name="Horton D.L."/>
            <person name="Alikhan N.F."/>
            <person name="Baker D."/>
            <person name="Gharbi K."/>
            <person name="Hall N."/>
            <person name="Watson M."/>
            <person name="Adriaenssens E.M."/>
            <person name="Foster-Nyarko E."/>
            <person name="Jarju S."/>
            <person name="Secka A."/>
            <person name="Antonio M."/>
            <person name="Oren A."/>
            <person name="Chaudhuri R.R."/>
            <person name="La Ragione R."/>
            <person name="Hildebrand F."/>
            <person name="Pallen M.J."/>
        </authorList>
    </citation>
    <scope>NUCLEOTIDE SEQUENCE</scope>
    <source>
        <strain evidence="5">CHK121-7720</strain>
    </source>
</reference>
<protein>
    <submittedName>
        <fullName evidence="5">Transglycosylase SLT domain-containing protein</fullName>
    </submittedName>
</protein>
<feature type="domain" description="Solute-binding protein family 3/N-terminal" evidence="4">
    <location>
        <begin position="44"/>
        <end position="272"/>
    </location>
</feature>
<evidence type="ECO:0000256" key="3">
    <source>
        <dbReference type="ARBA" id="ARBA00023237"/>
    </source>
</evidence>
<name>A0A921MS72_9BACT</name>
<comment type="subcellular location">
    <subcellularLocation>
        <location evidence="1">Cell outer membrane</location>
        <topology evidence="1">Peripheral membrane protein</topology>
    </subcellularLocation>
</comment>
<gene>
    <name evidence="5" type="ORF">K8U91_06645</name>
</gene>
<dbReference type="InterPro" id="IPR008258">
    <property type="entry name" value="Transglycosylase_SLT_dom_1"/>
</dbReference>
<dbReference type="CDD" id="cd13403">
    <property type="entry name" value="MLTF-like"/>
    <property type="match status" value="1"/>
</dbReference>
<dbReference type="CDD" id="cd01009">
    <property type="entry name" value="PBP2_YfhD_N"/>
    <property type="match status" value="1"/>
</dbReference>
<reference evidence="5" key="2">
    <citation type="submission" date="2021-09" db="EMBL/GenBank/DDBJ databases">
        <authorList>
            <person name="Gilroy R."/>
        </authorList>
    </citation>
    <scope>NUCLEOTIDE SEQUENCE</scope>
    <source>
        <strain evidence="5">CHK121-7720</strain>
    </source>
</reference>
<dbReference type="GO" id="GO:0009279">
    <property type="term" value="C:cell outer membrane"/>
    <property type="evidence" value="ECO:0007669"/>
    <property type="project" value="UniProtKB-SubCell"/>
</dbReference>
<dbReference type="Pfam" id="PF01464">
    <property type="entry name" value="SLT"/>
    <property type="match status" value="1"/>
</dbReference>